<gene>
    <name evidence="2" type="ORF">BW730_04845</name>
</gene>
<evidence type="ECO:0000256" key="1">
    <source>
        <dbReference type="SAM" id="Phobius"/>
    </source>
</evidence>
<dbReference type="AlphaFoldDB" id="A0A1Q2CLI0"/>
<keyword evidence="1" id="KW-0472">Membrane</keyword>
<sequence length="142" mass="14292">MTDLAKLVALALGLMALVIGIASTWELASYASTPAGEVWIPMSWTSAGVSGFLEPAIAWLFALAGCVGIAFDMARDTSMIWPGVVFLAAPAAFLVGIGDSSHPLIAAWAGAAFLLLAGIVALAGSVGGRRAARAASAPTTTC</sequence>
<dbReference type="KEGG" id="tes:BW730_04845"/>
<keyword evidence="1" id="KW-1133">Transmembrane helix</keyword>
<protein>
    <submittedName>
        <fullName evidence="2">Uncharacterized protein</fullName>
    </submittedName>
</protein>
<feature type="transmembrane region" description="Helical" evidence="1">
    <location>
        <begin position="104"/>
        <end position="123"/>
    </location>
</feature>
<evidence type="ECO:0000313" key="3">
    <source>
        <dbReference type="Proteomes" id="UP000188145"/>
    </source>
</evidence>
<name>A0A1Q2CLI0_9ACTN</name>
<dbReference type="Proteomes" id="UP000188145">
    <property type="component" value="Chromosome"/>
</dbReference>
<evidence type="ECO:0000313" key="2">
    <source>
        <dbReference type="EMBL" id="AQP46949.1"/>
    </source>
</evidence>
<accession>A0A1Q2CLI0</accession>
<proteinExistence type="predicted"/>
<feature type="transmembrane region" description="Helical" evidence="1">
    <location>
        <begin position="48"/>
        <end position="71"/>
    </location>
</feature>
<organism evidence="2 3">
    <name type="scientific">Tessaracoccus aquimaris</name>
    <dbReference type="NCBI Taxonomy" id="1332264"/>
    <lineage>
        <taxon>Bacteria</taxon>
        <taxon>Bacillati</taxon>
        <taxon>Actinomycetota</taxon>
        <taxon>Actinomycetes</taxon>
        <taxon>Propionibacteriales</taxon>
        <taxon>Propionibacteriaceae</taxon>
        <taxon>Tessaracoccus</taxon>
    </lineage>
</organism>
<feature type="transmembrane region" description="Helical" evidence="1">
    <location>
        <begin position="78"/>
        <end position="98"/>
    </location>
</feature>
<keyword evidence="3" id="KW-1185">Reference proteome</keyword>
<reference evidence="3" key="1">
    <citation type="submission" date="2017-02" db="EMBL/GenBank/DDBJ databases">
        <title>Tessaracoccus aquaemaris sp. nov., isolated from the intestine of a Korean rockfish, Sebastes schlegelii, in a marine aquaculture pond.</title>
        <authorList>
            <person name="Tak E.J."/>
            <person name="Bae J.-W."/>
        </authorList>
    </citation>
    <scope>NUCLEOTIDE SEQUENCE [LARGE SCALE GENOMIC DNA]</scope>
    <source>
        <strain evidence="3">NSG39</strain>
    </source>
</reference>
<dbReference type="EMBL" id="CP019606">
    <property type="protein sequence ID" value="AQP46949.1"/>
    <property type="molecule type" value="Genomic_DNA"/>
</dbReference>
<keyword evidence="1" id="KW-0812">Transmembrane</keyword>